<feature type="region of interest" description="Disordered" evidence="1">
    <location>
        <begin position="254"/>
        <end position="331"/>
    </location>
</feature>
<dbReference type="EMBL" id="CAMXCT020003697">
    <property type="protein sequence ID" value="CAL1159181.1"/>
    <property type="molecule type" value="Genomic_DNA"/>
</dbReference>
<proteinExistence type="predicted"/>
<evidence type="ECO:0000313" key="5">
    <source>
        <dbReference type="Proteomes" id="UP001152797"/>
    </source>
</evidence>
<reference evidence="3" key="2">
    <citation type="submission" date="2024-04" db="EMBL/GenBank/DDBJ databases">
        <authorList>
            <person name="Chen Y."/>
            <person name="Shah S."/>
            <person name="Dougan E. K."/>
            <person name="Thang M."/>
            <person name="Chan C."/>
        </authorList>
    </citation>
    <scope>NUCLEOTIDE SEQUENCE [LARGE SCALE GENOMIC DNA]</scope>
</reference>
<dbReference type="AlphaFoldDB" id="A0A9P1DA94"/>
<dbReference type="Proteomes" id="UP001152797">
    <property type="component" value="Unassembled WGS sequence"/>
</dbReference>
<sequence length="602" mass="65138">MGMHGDNWRSVRPGKIDWDEQLVATVALDMLNSIPNRALSLIRSSGFMGADLVKTEDDVTRPSFKEIAGNYVWLKPLCHHFKSKVPGGLFLTDVMIYLDVLIGGNLLCKPGVEKVAQAADEAKRLKRLMGALRYLWRNSDSSHSPRVTELKLMLEPSPRCARVQRLARFSDDAIAEAEAERSDDAGEPALLPGGDLANPPASPCRDDDDTLVMGADGGAVPDVANLHDLEEGESGEESEPCVDECVNDSEAEDDVPNIAADSSGNTLHGFNLRALNVGPMPPTPPDEDESEDDSSSSGDDSGDHDGEKASALVTPPPKRHATTVPDESSIKMRKLEKNMKMGGGAGLSKPIAVIEKEPMENDGTSSDSSGDTVCESAHWENYSKAQRKSWRETTNQILNENNFYEALGMMGVDTKKPTKPTSVESVKMPPLDPPTWLNEVAHDLLADEAPHVGPQVNPKADVKSKKNKNGKKPNPKASFHRRNGRSKASSAGHAERCELPDAGPPGARHDGGPADDMPGDLMYHEYNLTQLGVPRNALPSPNRRHLGKHSYTIEKGGQKIECLLKCKAFYVRGPNKGQVSWNKHGGIVSAWITACGKAGILP</sequence>
<dbReference type="EMBL" id="CAMXCT010003697">
    <property type="protein sequence ID" value="CAI4005806.1"/>
    <property type="molecule type" value="Genomic_DNA"/>
</dbReference>
<dbReference type="OrthoDB" id="425956at2759"/>
<evidence type="ECO:0000313" key="3">
    <source>
        <dbReference type="EMBL" id="CAL1159181.1"/>
    </source>
</evidence>
<keyword evidence="5" id="KW-1185">Reference proteome</keyword>
<keyword evidence="4" id="KW-0687">Ribonucleoprotein</keyword>
<feature type="region of interest" description="Disordered" evidence="1">
    <location>
        <begin position="450"/>
        <end position="520"/>
    </location>
</feature>
<evidence type="ECO:0000313" key="2">
    <source>
        <dbReference type="EMBL" id="CAI4005806.1"/>
    </source>
</evidence>
<dbReference type="GO" id="GO:0005840">
    <property type="term" value="C:ribosome"/>
    <property type="evidence" value="ECO:0007669"/>
    <property type="project" value="UniProtKB-KW"/>
</dbReference>
<gene>
    <name evidence="2" type="ORF">C1SCF055_LOCUS31498</name>
</gene>
<feature type="region of interest" description="Disordered" evidence="1">
    <location>
        <begin position="177"/>
        <end position="222"/>
    </location>
</feature>
<evidence type="ECO:0000313" key="4">
    <source>
        <dbReference type="EMBL" id="CAL4793118.1"/>
    </source>
</evidence>
<keyword evidence="4" id="KW-0689">Ribosomal protein</keyword>
<protein>
    <submittedName>
        <fullName evidence="4">30S ribosomal protein S6</fullName>
    </submittedName>
</protein>
<accession>A0A9P1DA94</accession>
<dbReference type="EMBL" id="CAMXCT030003697">
    <property type="protein sequence ID" value="CAL4793118.1"/>
    <property type="molecule type" value="Genomic_DNA"/>
</dbReference>
<reference evidence="2" key="1">
    <citation type="submission" date="2022-10" db="EMBL/GenBank/DDBJ databases">
        <authorList>
            <person name="Chen Y."/>
            <person name="Dougan E. K."/>
            <person name="Chan C."/>
            <person name="Rhodes N."/>
            <person name="Thang M."/>
        </authorList>
    </citation>
    <scope>NUCLEOTIDE SEQUENCE</scope>
</reference>
<organism evidence="2">
    <name type="scientific">Cladocopium goreaui</name>
    <dbReference type="NCBI Taxonomy" id="2562237"/>
    <lineage>
        <taxon>Eukaryota</taxon>
        <taxon>Sar</taxon>
        <taxon>Alveolata</taxon>
        <taxon>Dinophyceae</taxon>
        <taxon>Suessiales</taxon>
        <taxon>Symbiodiniaceae</taxon>
        <taxon>Cladocopium</taxon>
    </lineage>
</organism>
<feature type="compositionally biased region" description="Basic residues" evidence="1">
    <location>
        <begin position="465"/>
        <end position="485"/>
    </location>
</feature>
<name>A0A9P1DA94_9DINO</name>
<comment type="caution">
    <text evidence="2">The sequence shown here is derived from an EMBL/GenBank/DDBJ whole genome shotgun (WGS) entry which is preliminary data.</text>
</comment>
<feature type="compositionally biased region" description="Acidic residues" evidence="1">
    <location>
        <begin position="285"/>
        <end position="294"/>
    </location>
</feature>
<evidence type="ECO:0000256" key="1">
    <source>
        <dbReference type="SAM" id="MobiDB-lite"/>
    </source>
</evidence>